<sequence length="501" mass="55501">MSLLIKNVQILGGETKFPDRADLFVVGDRISAIGNFTEKKAKRVIDGQGAYLAPGFIDVNTDSDHYLSVFDNPSQDDFLRQGVTTIIGGHCGSSLAPLLYGGLESIQKWADTRKAIVNWHTMGEFLAFLDRKPLAVNFLTLVGHSTIRRAMIGEQLRNLTQNELIVFGETLRRALAEGGAGLSTGLAYVHSRGTPYSEIKFLAGIAKERNGVYSTHLRTSGADLGGAIDETVRIASETGITTLISHFMPLVGAEKEYEAALELLGGLPREVNLRFDLYPFETSVLPLYAFLPLWVQNGGADVMVSNIEDGWMRERIMKDFVPINPKNFVIAHAVGNPALHGLSLVDLMEHYSVADYKSALMRLMLSTKLRASIFYKNINTDLIRKGITHPRSFVSSNSASLLESRKFEQPERASKTFMRFLELVVSENIMPLEDAIRKITAEPAQAFRLKNRGSIREGNIADLVCFRDIEVKATVVNGEVAFENGVFQKKFSGKALRYYGN</sequence>
<evidence type="ECO:0000259" key="3">
    <source>
        <dbReference type="Pfam" id="PF01979"/>
    </source>
</evidence>
<dbReference type="Gene3D" id="3.30.1490.130">
    <property type="entry name" value="D-aminoacylase. Domain 3"/>
    <property type="match status" value="1"/>
</dbReference>
<organism evidence="4 5">
    <name type="scientific">Candidatus Liptonbacteria bacterium GWB1_49_6</name>
    <dbReference type="NCBI Taxonomy" id="1798644"/>
    <lineage>
        <taxon>Bacteria</taxon>
        <taxon>Candidatus Liptoniibacteriota</taxon>
    </lineage>
</organism>
<keyword evidence="2" id="KW-0378">Hydrolase</keyword>
<dbReference type="GO" id="GO:0006046">
    <property type="term" value="P:N-acetylglucosamine catabolic process"/>
    <property type="evidence" value="ECO:0007669"/>
    <property type="project" value="TreeGrafter"/>
</dbReference>
<dbReference type="AlphaFoldDB" id="A0A1G2C6J5"/>
<comment type="caution">
    <text evidence="4">The sequence shown here is derived from an EMBL/GenBank/DDBJ whole genome shotgun (WGS) entry which is preliminary data.</text>
</comment>
<dbReference type="InterPro" id="IPR006680">
    <property type="entry name" value="Amidohydro-rel"/>
</dbReference>
<dbReference type="InterPro" id="IPR023100">
    <property type="entry name" value="D-aminoacylase_insert_dom_sf"/>
</dbReference>
<dbReference type="GO" id="GO:0008448">
    <property type="term" value="F:N-acetylglucosamine-6-phosphate deacetylase activity"/>
    <property type="evidence" value="ECO:0007669"/>
    <property type="project" value="TreeGrafter"/>
</dbReference>
<dbReference type="Pfam" id="PF01979">
    <property type="entry name" value="Amidohydro_1"/>
    <property type="match status" value="1"/>
</dbReference>
<dbReference type="InterPro" id="IPR032466">
    <property type="entry name" value="Metal_Hydrolase"/>
</dbReference>
<dbReference type="PANTHER" id="PTHR11113:SF14">
    <property type="entry name" value="N-ACETYLGLUCOSAMINE-6-PHOSPHATE DEACETYLASE"/>
    <property type="match status" value="1"/>
</dbReference>
<proteinExistence type="inferred from homology"/>
<protein>
    <recommendedName>
        <fullName evidence="3">Amidohydrolase-related domain-containing protein</fullName>
    </recommendedName>
</protein>
<accession>A0A1G2C6J5</accession>
<dbReference type="Proteomes" id="UP000176648">
    <property type="component" value="Unassembled WGS sequence"/>
</dbReference>
<evidence type="ECO:0000313" key="4">
    <source>
        <dbReference type="EMBL" id="OGY97034.1"/>
    </source>
</evidence>
<evidence type="ECO:0000256" key="2">
    <source>
        <dbReference type="ARBA" id="ARBA00022801"/>
    </source>
</evidence>
<gene>
    <name evidence="4" type="ORF">A2122_00225</name>
</gene>
<feature type="domain" description="Amidohydrolase-related" evidence="3">
    <location>
        <begin position="412"/>
        <end position="480"/>
    </location>
</feature>
<reference evidence="4 5" key="1">
    <citation type="journal article" date="2016" name="Nat. Commun.">
        <title>Thousands of microbial genomes shed light on interconnected biogeochemical processes in an aquifer system.</title>
        <authorList>
            <person name="Anantharaman K."/>
            <person name="Brown C.T."/>
            <person name="Hug L.A."/>
            <person name="Sharon I."/>
            <person name="Castelle C.J."/>
            <person name="Probst A.J."/>
            <person name="Thomas B.C."/>
            <person name="Singh A."/>
            <person name="Wilkins M.J."/>
            <person name="Karaoz U."/>
            <person name="Brodie E.L."/>
            <person name="Williams K.H."/>
            <person name="Hubbard S.S."/>
            <person name="Banfield J.F."/>
        </authorList>
    </citation>
    <scope>NUCLEOTIDE SEQUENCE [LARGE SCALE GENOMIC DNA]</scope>
</reference>
<name>A0A1G2C6J5_9BACT</name>
<comment type="similarity">
    <text evidence="1">Belongs to the metallo-dependent hydrolases superfamily. NagA family.</text>
</comment>
<evidence type="ECO:0000313" key="5">
    <source>
        <dbReference type="Proteomes" id="UP000176648"/>
    </source>
</evidence>
<dbReference type="Gene3D" id="2.30.40.10">
    <property type="entry name" value="Urease, subunit C, domain 1"/>
    <property type="match status" value="2"/>
</dbReference>
<dbReference type="InterPro" id="IPR011059">
    <property type="entry name" value="Metal-dep_hydrolase_composite"/>
</dbReference>
<dbReference type="SUPFAM" id="SSF51556">
    <property type="entry name" value="Metallo-dependent hydrolases"/>
    <property type="match status" value="1"/>
</dbReference>
<dbReference type="SUPFAM" id="SSF51338">
    <property type="entry name" value="Composite domain of metallo-dependent hydrolases"/>
    <property type="match status" value="1"/>
</dbReference>
<dbReference type="Gene3D" id="3.20.20.140">
    <property type="entry name" value="Metal-dependent hydrolases"/>
    <property type="match status" value="2"/>
</dbReference>
<evidence type="ECO:0000256" key="1">
    <source>
        <dbReference type="ARBA" id="ARBA00010716"/>
    </source>
</evidence>
<dbReference type="PANTHER" id="PTHR11113">
    <property type="entry name" value="N-ACETYLGLUCOSAMINE-6-PHOSPHATE DEACETYLASE"/>
    <property type="match status" value="1"/>
</dbReference>
<dbReference type="EMBL" id="MHKU01000013">
    <property type="protein sequence ID" value="OGY97034.1"/>
    <property type="molecule type" value="Genomic_DNA"/>
</dbReference>
<dbReference type="STRING" id="1798644.A2122_00225"/>